<dbReference type="GO" id="GO:0006896">
    <property type="term" value="P:Golgi to vacuole transport"/>
    <property type="evidence" value="ECO:0007669"/>
    <property type="project" value="TreeGrafter"/>
</dbReference>
<dbReference type="FunFam" id="1.20.5.110:FF:000002">
    <property type="entry name" value="Vesicle transport through interaction with t-SNAREsB"/>
    <property type="match status" value="1"/>
</dbReference>
<dbReference type="Gene3D" id="1.20.5.110">
    <property type="match status" value="1"/>
</dbReference>
<dbReference type="GO" id="GO:0005789">
    <property type="term" value="C:endoplasmic reticulum membrane"/>
    <property type="evidence" value="ECO:0007669"/>
    <property type="project" value="TreeGrafter"/>
</dbReference>
<dbReference type="PANTHER" id="PTHR21230:SF89">
    <property type="entry name" value="VESICLE TRANSPORT THROUGH INTERACTION WITH T-SNARES HOMOLOG 1B"/>
    <property type="match status" value="1"/>
</dbReference>
<evidence type="ECO:0000256" key="6">
    <source>
        <dbReference type="ARBA" id="ARBA00022989"/>
    </source>
</evidence>
<dbReference type="GO" id="GO:0031902">
    <property type="term" value="C:late endosome membrane"/>
    <property type="evidence" value="ECO:0007669"/>
    <property type="project" value="TreeGrafter"/>
</dbReference>
<dbReference type="GO" id="GO:0005484">
    <property type="term" value="F:SNAP receptor activity"/>
    <property type="evidence" value="ECO:0007669"/>
    <property type="project" value="TreeGrafter"/>
</dbReference>
<evidence type="ECO:0000256" key="8">
    <source>
        <dbReference type="ARBA" id="ARBA00023136"/>
    </source>
</evidence>
<dbReference type="GO" id="GO:0031201">
    <property type="term" value="C:SNARE complex"/>
    <property type="evidence" value="ECO:0007669"/>
    <property type="project" value="TreeGrafter"/>
</dbReference>
<gene>
    <name evidence="9" type="ORF">U0070_007573</name>
</gene>
<reference evidence="9 10" key="1">
    <citation type="journal article" date="2023" name="bioRxiv">
        <title>Conserved and derived expression patterns and positive selection on dental genes reveal complex evolutionary context of ever-growing rodent molars.</title>
        <authorList>
            <person name="Calamari Z.T."/>
            <person name="Song A."/>
            <person name="Cohen E."/>
            <person name="Akter M."/>
            <person name="Roy R.D."/>
            <person name="Hallikas O."/>
            <person name="Christensen M.M."/>
            <person name="Li P."/>
            <person name="Marangoni P."/>
            <person name="Jernvall J."/>
            <person name="Klein O.D."/>
        </authorList>
    </citation>
    <scope>NUCLEOTIDE SEQUENCE [LARGE SCALE GENOMIC DNA]</scope>
    <source>
        <strain evidence="9">V071</strain>
    </source>
</reference>
<comment type="subcellular location">
    <subcellularLocation>
        <location evidence="1">Membrane</location>
        <topology evidence="1">Single-pass type IV membrane protein</topology>
    </subcellularLocation>
</comment>
<organism evidence="9 10">
    <name type="scientific">Myodes glareolus</name>
    <name type="common">Bank vole</name>
    <name type="synonym">Clethrionomys glareolus</name>
    <dbReference type="NCBI Taxonomy" id="447135"/>
    <lineage>
        <taxon>Eukaryota</taxon>
        <taxon>Metazoa</taxon>
        <taxon>Chordata</taxon>
        <taxon>Craniata</taxon>
        <taxon>Vertebrata</taxon>
        <taxon>Euteleostomi</taxon>
        <taxon>Mammalia</taxon>
        <taxon>Eutheria</taxon>
        <taxon>Euarchontoglires</taxon>
        <taxon>Glires</taxon>
        <taxon>Rodentia</taxon>
        <taxon>Myomorpha</taxon>
        <taxon>Muroidea</taxon>
        <taxon>Cricetidae</taxon>
        <taxon>Arvicolinae</taxon>
        <taxon>Myodes</taxon>
    </lineage>
</organism>
<evidence type="ECO:0000256" key="3">
    <source>
        <dbReference type="ARBA" id="ARBA00022448"/>
    </source>
</evidence>
<evidence type="ECO:0000313" key="9">
    <source>
        <dbReference type="EMBL" id="KAK7809154.1"/>
    </source>
</evidence>
<evidence type="ECO:0000256" key="5">
    <source>
        <dbReference type="ARBA" id="ARBA00022927"/>
    </source>
</evidence>
<evidence type="ECO:0000256" key="2">
    <source>
        <dbReference type="ARBA" id="ARBA00006108"/>
    </source>
</evidence>
<dbReference type="EMBL" id="JBBHLL010000219">
    <property type="protein sequence ID" value="KAK7809154.1"/>
    <property type="molecule type" value="Genomic_DNA"/>
</dbReference>
<proteinExistence type="inferred from homology"/>
<name>A0AAW0I476_MYOGA</name>
<dbReference type="GO" id="GO:0000149">
    <property type="term" value="F:SNARE binding"/>
    <property type="evidence" value="ECO:0007669"/>
    <property type="project" value="TreeGrafter"/>
</dbReference>
<keyword evidence="7" id="KW-0175">Coiled coil</keyword>
<accession>A0AAW0I476</accession>
<keyword evidence="8" id="KW-0472">Membrane</keyword>
<keyword evidence="5" id="KW-0653">Protein transport</keyword>
<evidence type="ECO:0000256" key="1">
    <source>
        <dbReference type="ARBA" id="ARBA00004211"/>
    </source>
</evidence>
<keyword evidence="3" id="KW-0813">Transport</keyword>
<dbReference type="Pfam" id="PF12352">
    <property type="entry name" value="V-SNARE_C"/>
    <property type="match status" value="1"/>
</dbReference>
<keyword evidence="4" id="KW-0812">Transmembrane</keyword>
<sequence>MLTCNLRLGHLGACSKHFEKLHEISRGLLEDLQGVPEWLLGTAGTEEKKKLKDLVKLHRQVRSTPLTATPGGRGDVKYGACALENERLNRLQSQRALLLQGTESLNRATQSPERSHWIATETDQLGREIIEELGVQREQLGHPKNKLVNPNENLSKCRKILHSMSRKATTNKLLLSIVIFWS</sequence>
<dbReference type="GO" id="GO:1903076">
    <property type="term" value="P:regulation of protein localization to plasma membrane"/>
    <property type="evidence" value="ECO:0007669"/>
    <property type="project" value="TreeGrafter"/>
</dbReference>
<comment type="caution">
    <text evidence="9">The sequence shown here is derived from an EMBL/GenBank/DDBJ whole genome shotgun (WGS) entry which is preliminary data.</text>
</comment>
<keyword evidence="6" id="KW-1133">Transmembrane helix</keyword>
<dbReference type="GO" id="GO:0048280">
    <property type="term" value="P:vesicle fusion with Golgi apparatus"/>
    <property type="evidence" value="ECO:0007669"/>
    <property type="project" value="TreeGrafter"/>
</dbReference>
<dbReference type="GO" id="GO:0012507">
    <property type="term" value="C:ER to Golgi transport vesicle membrane"/>
    <property type="evidence" value="ECO:0007669"/>
    <property type="project" value="TreeGrafter"/>
</dbReference>
<dbReference type="GO" id="GO:0006891">
    <property type="term" value="P:intra-Golgi vesicle-mediated transport"/>
    <property type="evidence" value="ECO:0007669"/>
    <property type="project" value="TreeGrafter"/>
</dbReference>
<protein>
    <submittedName>
        <fullName evidence="9">Uncharacterized protein</fullName>
    </submittedName>
</protein>
<evidence type="ECO:0000256" key="4">
    <source>
        <dbReference type="ARBA" id="ARBA00022692"/>
    </source>
</evidence>
<evidence type="ECO:0000256" key="7">
    <source>
        <dbReference type="ARBA" id="ARBA00023054"/>
    </source>
</evidence>
<dbReference type="GO" id="GO:0005794">
    <property type="term" value="C:Golgi apparatus"/>
    <property type="evidence" value="ECO:0007669"/>
    <property type="project" value="TreeGrafter"/>
</dbReference>
<dbReference type="GO" id="GO:0005829">
    <property type="term" value="C:cytosol"/>
    <property type="evidence" value="ECO:0007669"/>
    <property type="project" value="GOC"/>
</dbReference>
<dbReference type="GO" id="GO:0042147">
    <property type="term" value="P:retrograde transport, endosome to Golgi"/>
    <property type="evidence" value="ECO:0007669"/>
    <property type="project" value="TreeGrafter"/>
</dbReference>
<evidence type="ECO:0000313" key="10">
    <source>
        <dbReference type="Proteomes" id="UP001488838"/>
    </source>
</evidence>
<dbReference type="SUPFAM" id="SSF58038">
    <property type="entry name" value="SNARE fusion complex"/>
    <property type="match status" value="1"/>
</dbReference>
<dbReference type="Proteomes" id="UP001488838">
    <property type="component" value="Unassembled WGS sequence"/>
</dbReference>
<keyword evidence="10" id="KW-1185">Reference proteome</keyword>
<dbReference type="GO" id="GO:0016236">
    <property type="term" value="P:macroautophagy"/>
    <property type="evidence" value="ECO:0007669"/>
    <property type="project" value="TreeGrafter"/>
</dbReference>
<dbReference type="CDD" id="cd15890">
    <property type="entry name" value="SNARE_Vti1b"/>
    <property type="match status" value="1"/>
</dbReference>
<dbReference type="GO" id="GO:0015031">
    <property type="term" value="P:protein transport"/>
    <property type="evidence" value="ECO:0007669"/>
    <property type="project" value="UniProtKB-KW"/>
</dbReference>
<dbReference type="PANTHER" id="PTHR21230">
    <property type="entry name" value="VESICLE TRANSPORT V-SNARE PROTEIN VTI1-RELATED"/>
    <property type="match status" value="1"/>
</dbReference>
<dbReference type="AlphaFoldDB" id="A0AAW0I476"/>
<comment type="similarity">
    <text evidence="2">Belongs to the VTI1 family.</text>
</comment>